<name>Q0UZM2_PHANO</name>
<feature type="region of interest" description="Disordered" evidence="1">
    <location>
        <begin position="102"/>
        <end position="143"/>
    </location>
</feature>
<evidence type="ECO:0000256" key="1">
    <source>
        <dbReference type="SAM" id="MobiDB-lite"/>
    </source>
</evidence>
<evidence type="ECO:0000313" key="3">
    <source>
        <dbReference type="Proteomes" id="UP000001055"/>
    </source>
</evidence>
<organism evidence="2 3">
    <name type="scientific">Phaeosphaeria nodorum (strain SN15 / ATCC MYA-4574 / FGSC 10173)</name>
    <name type="common">Glume blotch fungus</name>
    <name type="synonym">Parastagonospora nodorum</name>
    <dbReference type="NCBI Taxonomy" id="321614"/>
    <lineage>
        <taxon>Eukaryota</taxon>
        <taxon>Fungi</taxon>
        <taxon>Dikarya</taxon>
        <taxon>Ascomycota</taxon>
        <taxon>Pezizomycotina</taxon>
        <taxon>Dothideomycetes</taxon>
        <taxon>Pleosporomycetidae</taxon>
        <taxon>Pleosporales</taxon>
        <taxon>Pleosporineae</taxon>
        <taxon>Phaeosphaeriaceae</taxon>
        <taxon>Parastagonospora</taxon>
    </lineage>
</organism>
<protein>
    <submittedName>
        <fullName evidence="2">Uncharacterized protein</fullName>
    </submittedName>
</protein>
<reference evidence="3" key="1">
    <citation type="journal article" date="2007" name="Plant Cell">
        <title>Dothideomycete-plant interactions illuminated by genome sequencing and EST analysis of the wheat pathogen Stagonospora nodorum.</title>
        <authorList>
            <person name="Hane J.K."/>
            <person name="Lowe R.G."/>
            <person name="Solomon P.S."/>
            <person name="Tan K.C."/>
            <person name="Schoch C.L."/>
            <person name="Spatafora J.W."/>
            <person name="Crous P.W."/>
            <person name="Kodira C."/>
            <person name="Birren B.W."/>
            <person name="Galagan J.E."/>
            <person name="Torriani S.F."/>
            <person name="McDonald B.A."/>
            <person name="Oliver R.P."/>
        </authorList>
    </citation>
    <scope>NUCLEOTIDE SEQUENCE [LARGE SCALE GENOMIC DNA]</scope>
    <source>
        <strain evidence="3">SN15 / ATCC MYA-4574 / FGSC 10173</strain>
    </source>
</reference>
<evidence type="ECO:0000313" key="2">
    <source>
        <dbReference type="EMBL" id="EAT89523.1"/>
    </source>
</evidence>
<dbReference type="VEuPathDB" id="FungiDB:JI435_431710"/>
<accession>Q0UZM2</accession>
<feature type="compositionally biased region" description="Basic residues" evidence="1">
    <location>
        <begin position="130"/>
        <end position="143"/>
    </location>
</feature>
<dbReference type="KEGG" id="pno:SNOG_02792"/>
<sequence length="165" mass="18876">MAELPPLPKYFLILVSLPGPPLITIGKLDERVGQLASEVYPTAPREEPPGEALVHNITKILMARWSQIDPSKSKDERTIYNQLGRRELMAAATRRRCNLLVRLPGHHQQPESERQITQPGPRDEQPAARMQRRSRGRNHKKALRIHRDHIRLGAQQEIAEAESKR</sequence>
<dbReference type="EMBL" id="CH445328">
    <property type="protein sequence ID" value="EAT89523.1"/>
    <property type="molecule type" value="Genomic_DNA"/>
</dbReference>
<dbReference type="Proteomes" id="UP000001055">
    <property type="component" value="Unassembled WGS sequence"/>
</dbReference>
<dbReference type="InParanoid" id="Q0UZM2"/>
<proteinExistence type="predicted"/>
<dbReference type="RefSeq" id="XP_001793388.1">
    <property type="nucleotide sequence ID" value="XM_001793336.1"/>
</dbReference>
<dbReference type="GeneID" id="5970245"/>
<gene>
    <name evidence="2" type="ORF">SNOG_02792</name>
</gene>
<dbReference type="AlphaFoldDB" id="Q0UZM2"/>